<dbReference type="InterPro" id="IPR017850">
    <property type="entry name" value="Alkaline_phosphatase_core_sf"/>
</dbReference>
<organism evidence="1 2">
    <name type="scientific">Stieleria neptunia</name>
    <dbReference type="NCBI Taxonomy" id="2527979"/>
    <lineage>
        <taxon>Bacteria</taxon>
        <taxon>Pseudomonadati</taxon>
        <taxon>Planctomycetota</taxon>
        <taxon>Planctomycetia</taxon>
        <taxon>Pirellulales</taxon>
        <taxon>Pirellulaceae</taxon>
        <taxon>Stieleria</taxon>
    </lineage>
</organism>
<dbReference type="AlphaFoldDB" id="A0A518HW32"/>
<accession>A0A518HW32</accession>
<dbReference type="Proteomes" id="UP000319004">
    <property type="component" value="Chromosome"/>
</dbReference>
<dbReference type="Pfam" id="PF07394">
    <property type="entry name" value="DUF1501"/>
    <property type="match status" value="1"/>
</dbReference>
<sequence length="449" mass="50479">MDRRSVLRVGGAGMLGLTMPNLMRAAERATSIKPRAKSVIFLFQWGGPSQLDTFDMKPDAPESVRSPYRPISSSADGIQVCELLPETAKRMHHATLIRTMTHTMKNHASAGYYALSGHEPPSDDQRLRDSLDLYPAYGSVVDHLRPNQNGMPTSVAYPHVIRDGSIVPAQHASFLGKRHDPLLFLEDPNDRDFKLPELSLPRGLSVDRLHRRREMQKLVDAQTRLLEYSDQARGFDDYYERAISMLTSDRVRKAFDLSAEKESVRDRYGRTTYGQSCLMARRLVESGVKFVTVYFSASIGGRRVNDGGWDTHGFDNTRMYEIVNNYQLPITDQTLPTLLDDLEERGLLDETLVVWMGEFGRTPQINKNLSRDHWPQCYTTLLAGGGVKGGYVYGKSDEHASRPAENPVKPEDLAATIYQLLGIDPATEIYDRNNRPLIIGGNTLHDVIA</sequence>
<name>A0A518HW32_9BACT</name>
<reference evidence="1 2" key="1">
    <citation type="submission" date="2019-03" db="EMBL/GenBank/DDBJ databases">
        <title>Deep-cultivation of Planctomycetes and their phenomic and genomic characterization uncovers novel biology.</title>
        <authorList>
            <person name="Wiegand S."/>
            <person name="Jogler M."/>
            <person name="Boedeker C."/>
            <person name="Pinto D."/>
            <person name="Vollmers J."/>
            <person name="Rivas-Marin E."/>
            <person name="Kohn T."/>
            <person name="Peeters S.H."/>
            <person name="Heuer A."/>
            <person name="Rast P."/>
            <person name="Oberbeckmann S."/>
            <person name="Bunk B."/>
            <person name="Jeske O."/>
            <person name="Meyerdierks A."/>
            <person name="Storesund J.E."/>
            <person name="Kallscheuer N."/>
            <person name="Luecker S."/>
            <person name="Lage O.M."/>
            <person name="Pohl T."/>
            <person name="Merkel B.J."/>
            <person name="Hornburger P."/>
            <person name="Mueller R.-W."/>
            <person name="Bruemmer F."/>
            <person name="Labrenz M."/>
            <person name="Spormann A.M."/>
            <person name="Op den Camp H."/>
            <person name="Overmann J."/>
            <person name="Amann R."/>
            <person name="Jetten M.S.M."/>
            <person name="Mascher T."/>
            <person name="Medema M.H."/>
            <person name="Devos D.P."/>
            <person name="Kaster A.-K."/>
            <person name="Ovreas L."/>
            <person name="Rohde M."/>
            <person name="Galperin M.Y."/>
            <person name="Jogler C."/>
        </authorList>
    </citation>
    <scope>NUCLEOTIDE SEQUENCE [LARGE SCALE GENOMIC DNA]</scope>
    <source>
        <strain evidence="1 2">Enr13</strain>
    </source>
</reference>
<dbReference type="PANTHER" id="PTHR43737">
    <property type="entry name" value="BLL7424 PROTEIN"/>
    <property type="match status" value="1"/>
</dbReference>
<proteinExistence type="predicted"/>
<evidence type="ECO:0000313" key="2">
    <source>
        <dbReference type="Proteomes" id="UP000319004"/>
    </source>
</evidence>
<evidence type="ECO:0000313" key="1">
    <source>
        <dbReference type="EMBL" id="QDV45055.1"/>
    </source>
</evidence>
<dbReference type="Gene3D" id="3.40.720.10">
    <property type="entry name" value="Alkaline Phosphatase, subunit A"/>
    <property type="match status" value="1"/>
</dbReference>
<dbReference type="InterPro" id="IPR010869">
    <property type="entry name" value="DUF1501"/>
</dbReference>
<dbReference type="EMBL" id="CP037423">
    <property type="protein sequence ID" value="QDV45055.1"/>
    <property type="molecule type" value="Genomic_DNA"/>
</dbReference>
<evidence type="ECO:0008006" key="3">
    <source>
        <dbReference type="Google" id="ProtNLM"/>
    </source>
</evidence>
<protein>
    <recommendedName>
        <fullName evidence="3">Sulfatase</fullName>
    </recommendedName>
</protein>
<dbReference type="SUPFAM" id="SSF53649">
    <property type="entry name" value="Alkaline phosphatase-like"/>
    <property type="match status" value="1"/>
</dbReference>
<keyword evidence="2" id="KW-1185">Reference proteome</keyword>
<dbReference type="KEGG" id="snep:Enr13x_49280"/>
<dbReference type="PANTHER" id="PTHR43737:SF1">
    <property type="entry name" value="DUF1501 DOMAIN-CONTAINING PROTEIN"/>
    <property type="match status" value="1"/>
</dbReference>
<gene>
    <name evidence="1" type="ORF">Enr13x_49280</name>
</gene>